<sequence length="175" mass="19479">MLILTRLRLPDARNEEKDPRGRGHNRLLQNSNTLVSLCRVWGLRVCIYTSDKLLHRLGDNRFPWGHSRLSNQPPPHPTPLIPSSAPKGPRQELSLVDSTGGGREGGGGGGGAERECAHFDPRGSNETKPVARCVAPKRFRLKSKHTLTTSIWRRGKYSRIFDISGVVSSEFDFSD</sequence>
<feature type="compositionally biased region" description="Gly residues" evidence="1">
    <location>
        <begin position="99"/>
        <end position="111"/>
    </location>
</feature>
<feature type="compositionally biased region" description="Basic and acidic residues" evidence="1">
    <location>
        <begin position="112"/>
        <end position="123"/>
    </location>
</feature>
<name>A0A5K3FHC3_MESCO</name>
<dbReference type="WBParaSite" id="MCU_007386-RA">
    <property type="protein sequence ID" value="MCU_007386-RA"/>
    <property type="gene ID" value="MCU_007386"/>
</dbReference>
<evidence type="ECO:0000313" key="2">
    <source>
        <dbReference type="WBParaSite" id="MCU_007386-RA"/>
    </source>
</evidence>
<organism evidence="2">
    <name type="scientific">Mesocestoides corti</name>
    <name type="common">Flatworm</name>
    <dbReference type="NCBI Taxonomy" id="53468"/>
    <lineage>
        <taxon>Eukaryota</taxon>
        <taxon>Metazoa</taxon>
        <taxon>Spiralia</taxon>
        <taxon>Lophotrochozoa</taxon>
        <taxon>Platyhelminthes</taxon>
        <taxon>Cestoda</taxon>
        <taxon>Eucestoda</taxon>
        <taxon>Cyclophyllidea</taxon>
        <taxon>Mesocestoididae</taxon>
        <taxon>Mesocestoides</taxon>
    </lineage>
</organism>
<evidence type="ECO:0000256" key="1">
    <source>
        <dbReference type="SAM" id="MobiDB-lite"/>
    </source>
</evidence>
<feature type="region of interest" description="Disordered" evidence="1">
    <location>
        <begin position="66"/>
        <end position="123"/>
    </location>
</feature>
<proteinExistence type="predicted"/>
<protein>
    <submittedName>
        <fullName evidence="2">Uncharacterized protein</fullName>
    </submittedName>
</protein>
<reference evidence="2" key="1">
    <citation type="submission" date="2019-11" db="UniProtKB">
        <authorList>
            <consortium name="WormBaseParasite"/>
        </authorList>
    </citation>
    <scope>IDENTIFICATION</scope>
</reference>
<accession>A0A5K3FHC3</accession>
<dbReference type="AlphaFoldDB" id="A0A5K3FHC3"/>